<evidence type="ECO:0000256" key="1">
    <source>
        <dbReference type="SAM" id="MobiDB-lite"/>
    </source>
</evidence>
<name>A0A1F8CX15_9BACT</name>
<organism evidence="2 3">
    <name type="scientific">Candidatus Woesebacteria bacterium RIFOXYB1_FULL_41_13</name>
    <dbReference type="NCBI Taxonomy" id="1802540"/>
    <lineage>
        <taxon>Bacteria</taxon>
        <taxon>Candidatus Woeseibacteriota</taxon>
    </lineage>
</organism>
<feature type="region of interest" description="Disordered" evidence="1">
    <location>
        <begin position="38"/>
        <end position="65"/>
    </location>
</feature>
<gene>
    <name evidence="2" type="ORF">A2393_00695</name>
</gene>
<evidence type="ECO:0000313" key="2">
    <source>
        <dbReference type="EMBL" id="OGM80349.1"/>
    </source>
</evidence>
<protein>
    <submittedName>
        <fullName evidence="2">Uncharacterized protein</fullName>
    </submittedName>
</protein>
<accession>A0A1F8CX15</accession>
<proteinExistence type="predicted"/>
<dbReference type="Proteomes" id="UP000178937">
    <property type="component" value="Unassembled WGS sequence"/>
</dbReference>
<dbReference type="AlphaFoldDB" id="A0A1F8CX15"/>
<sequence length="65" mass="7239">MTSEFSPENQSEDQKRVKTSKEILDNSVWVPVAESNYKSRPVKATSLSPVTPVRPTENTFDVKGA</sequence>
<dbReference type="EMBL" id="MGIA01000033">
    <property type="protein sequence ID" value="OGM80349.1"/>
    <property type="molecule type" value="Genomic_DNA"/>
</dbReference>
<reference evidence="2 3" key="1">
    <citation type="journal article" date="2016" name="Nat. Commun.">
        <title>Thousands of microbial genomes shed light on interconnected biogeochemical processes in an aquifer system.</title>
        <authorList>
            <person name="Anantharaman K."/>
            <person name="Brown C.T."/>
            <person name="Hug L.A."/>
            <person name="Sharon I."/>
            <person name="Castelle C.J."/>
            <person name="Probst A.J."/>
            <person name="Thomas B.C."/>
            <person name="Singh A."/>
            <person name="Wilkins M.J."/>
            <person name="Karaoz U."/>
            <person name="Brodie E.L."/>
            <person name="Williams K.H."/>
            <person name="Hubbard S.S."/>
            <person name="Banfield J.F."/>
        </authorList>
    </citation>
    <scope>NUCLEOTIDE SEQUENCE [LARGE SCALE GENOMIC DNA]</scope>
</reference>
<comment type="caution">
    <text evidence="2">The sequence shown here is derived from an EMBL/GenBank/DDBJ whole genome shotgun (WGS) entry which is preliminary data.</text>
</comment>
<feature type="region of interest" description="Disordered" evidence="1">
    <location>
        <begin position="1"/>
        <end position="20"/>
    </location>
</feature>
<evidence type="ECO:0000313" key="3">
    <source>
        <dbReference type="Proteomes" id="UP000178937"/>
    </source>
</evidence>